<dbReference type="RefSeq" id="WP_144916194.1">
    <property type="nucleotide sequence ID" value="NZ_VLLI01000017.1"/>
</dbReference>
<feature type="domain" description="PKD" evidence="2">
    <location>
        <begin position="4668"/>
        <end position="4724"/>
    </location>
</feature>
<dbReference type="OrthoDB" id="7794186at2"/>
<dbReference type="EMBL" id="VLLI01000017">
    <property type="protein sequence ID" value="TWI95049.1"/>
    <property type="molecule type" value="Genomic_DNA"/>
</dbReference>
<sequence length="4837" mass="495149">MNQTSTKRLFFLSIFTLFLLKGVFAQTITVGTVDAGPYSQGSTIAVPININDAGGCINQNNTFNVYLSDASGNFSPGTLIGTYTGFYAGFINATIPNGTPAGAGYKVEVQSTSPAVTSSVSSAFSINTNSGVTSTVTSTPIGSDPNIFGRCIGISGATFSIKNTSSTGTTTATFFNEQTQGYEAPGVSIPTGGSYTFTANTSNYTIVVKNQDASGDVSTKGYQLINNVIQNNFGSAGNGFVCLASGQGVLSYTIATTGPSGISANYPGNTYVVSWGDGTSTTYTECQIAALGGVVSHTFTLPSCGQAGNGVANSFYVQNQAYSPFCGEVSAPPGISAKVLITPITSFTAPAIACTNSSLTIPNTSQPGPDPNATTASCTANPGALYDWTLDGVAVTGYQGVPLSTSFIFPAGMTSGTHTLTLHSELPATGIGCQSADYTQTICFEQPPVPAFTIAPEACAGTAVTPVNTSVSFNICSTATYSWSATGPGTVSYTGGTSSTSKTPQMVFSAAGTYTVQLGMLSGCGTITTTQTINIDGPPTASLSAALTLCGNPQTLTFDPTQTTTKTTFGGTTVAQPTSYSWTVTGGTYSFVGGTTANSEYPQIQFNDIAAYTVTVTNQNTCGSTFAVQHITLGVAPIVNAGPDQTVCASAPATTLAGSVTGTYSSYQWVGGAGTFNPSRTVLNAVYTPTTGEIAAGSVTLTLQGNASIPAPCNIATDNITINITPTPAVTSATTAATCSKQALSYTITANQPGTTFTWTASATTGTPTGFTASGSGSSITDVITNTGNVDAVVTYLITPTLNGCPGNVFTLKVTIHPLPVITAAPVTTPICSNLPANITLTSNVANTTYTWTSTASAGITGNTNQSTAKSTTSIQDVLVNSNTIPGTVTYSVTPYNGTCAGPPVSTSITVEPSPVIANAGPNTEICNATSYTLQGNSALPGSGKWTVVSSSIPGIITFSDVTSPTAVVSGLVPGGVYQFQWTTSYYATCPSSSSIVKITDDTPPVGGTTSSPAEVCSGSNSGTITLTGQSGTVLQWESSVDGGATWQPIANTTTVQSYLNLTVTTQFRAVIHNGVCTDVPSTATQIKVDAPPVAANAGPNDEVCNATTYTLQGNSPSPGTGAWTVVSGPSGATFSDPTNPNAVVSNLMPGSTYQFQWTITATGSCPINSKTVTIIIDKPPVGGTTAGTAEVCMGSNNGQITLSGQFGTVLRWESSIDNGTTWQAITNTGVTQSYSNLTQTTEFRAILQNGTICANVPSTATTVTVDSPPVTANAGPADEVCNVTAYTLQGNNPSPGTGMWTVVSGPAGATFSDPTNPFAVVSNLIPGSVYQFQWTIKNSGVCAPSTNSVNIVIDKSPVGGTTSSNAIVCTGSNGAQITLAGQFGAVVRWESSVDGETTWQPIANTGTTQSYLNLTQTTEYRAILHNGVCADVPSAPTTITVSPLPVASAPGANDEVCSTTTYTLQGNNPSPGTGLWTVLSGPAGATFSDPTNPAAVVSNLIPGSVYQFKWTITSPGTCPPSSNSVTITIDKSPVGGTTSGTKTVCIGTNGGQVTLAGQSGTIVRWESSVDGGTTWQAIANTSATQSYLNLTQTTEYRAVLHNGACPDVNSTPTTITVMPLPVTSVPGANDEVCGATTYTLQGNNPSPGTGLWTVLSGPTGAVFSDPTNPHAVVSGLTPGIYQFQWTITGSSSCPSSSNSVTITIDAPPVGGTTSSNTTVCIGSNGGQITLAGQFGTIVRWEMSVDNGTTWQTIANTGTTQSYSNLTQTTEYRAILHNSSTCADVASSITTITVAPLPIASSAGPDDEVCGVTSYALHGNNPSPGTGLWTVVSGPAGVTFSDATNPNAIANGLIPGNVYQFEWTITTSATCPSNSSTATITIDKPPVGGTATANPAEVCYGSNGGQVTLTGQFGTIFGWQMSTDNGATWQPIGNSTNTQSFTNLTQNTEYRAILHNSNTCADVFSTPAIITVDPMPVVSNPGANAEVCNVTSYTLQGNNPSPGTGKWTVSGGPAGVTFSDATNPNAIASGLIPGNLYQFKWTITSSPTSSCPPSSNTVNITIDAAPVGGTTSGTAEVCSGSNGGTITLSGQLGSVLQWESSVDNGVTWQPVANATASLSYLNLTQTTEYRADVHNGNACADVKSTPTTITVDAPPTTANAGADAEVCSVTTYTLSANSPGTGTGKWTVNNGPAGAVFSDVTNPNATVTGLIPGNIYQFKWTITGASTSCPPSVATVNITIDKAPIGGTTSSNATVCSGSNVGQITLTGQFGTVLRWESSTDGGTTWQSIVNTGTTQAYNNLTQTTEYRAVLHNSNTCADVTSTVTTITVDLPPVVANAGADAEVCSVTTYTLSGNSPGTGTGKWTVNSGPAGATFVDATNPNTVVNGLIPGSTYQFKWTITATASCPPSSSIVNITIDKAPIGGTTSSPAEVCSGSNTGQIALTGQFGTVVRWESSTDGGTTWQPITNTGLTLVYTNLTQTTTYRAVLHNSSTCADVTSSTTTITVDLPPVVANAGADAEVCSVTTYTLSGNSPGTGTGKWTVNSGPAGAVFADATNPNTVVNGLIPGSTYQFKWTITATASCPPSSSIVNITIDKAPIGGTTSSPAEVCSGSNNGQIALAGQFGTVVRWESSTDGGTTWQPIANTGLTQVYTNLTQTTTYRAVLHNSATCADVTSTTTTITVDLPPVVANAGADAEVCSVTTYTLSGNSPGTGTGKWTVNIGPAGATFVDATNPNTVVNGLIPGSTYQFKWTITATASCPPSSSIVNITIDKAPIGGTTSSPAEVCSGSNNGQIALAGQFGTILRWESSTDGGTTWQPIANTGPTQSYTNLTQTTIYRAVIHNSSTCADVTSSTTTITVDAPPPVANAGSDAEVCSVTSYTLHGDSPAPGTGLWTVNSGPSGAIFSDATNPNATVSGLIPGSVYQFKWTITGSASCPPSSAIVNITIDKAPVGGSTATDATVCSGSNTGQITLSGQFGTVVRWEFSTDGGTTWQPIANTSAAQSYTNLTQTTQYRAVIHNSSTCADVASTATTITVVAPPVVANAGTDDEVCNVTTYTLHGNAPAPGSGLWTINSGPAGAIFSNAADPNATVSGLIPGSVYQFQWTITGSVSCPPSSAVVNITIDLPPIGGTTSAPAEVCSGSNGGTITLAGQFGTIARWESSTDNGVTWLPIANTGASQSYLNLTQTTEYRAVLHNSATCADVTSTATTITVDTPPPVANAGAGAEVCNVTTYTLQGNNPAPATGKWTIFSGPAGATFSDDTAPNAVVNGLIPGNAYQFKWTITGSASCPPSSSIVTVIIDQPPVGGTTSAPATVCSGSNGSSIALAGQFGAIVRWESSTDNGTTWQPIANTNTAQSYFNLTQTTEYRAVLHNSATCADVTSTATTITVDQPPVVANAGPADEVCSVTTYTLRGNNPGTGTGAWSIVSGPAGATFSNVASPNAVVSGLIPGNVYQFQWTITGTASCPPSTDVVNITIDKAPIGGTTSSPAEVCSGSNTGQINLLGQFGTIVRWESSTDGGATWQPIANATNAQAYFNLTQTTQFRAVLHNSATCADVTSTATTITVDLPPVTSDAGTDDEVCSTATYTLNGNSPGTGTGMWTVFNGPAGATFSDPTNPNAIVSGLIPGNVYQFEWTITGTASCPPSTDIVNITIDQAPIGGTTSGTAEVCSGSNSGVISLAGQFGTIVRWEFSTDNGATWQPIANTNNTQHYSNLTQTTQYRAVLHNSNTCADVTSTVTVITVDMPPVAANAGADAEVCSVTSYNLNGNNPAPGTGLWTVESGPAGTTFSDATNPNAIVSGLIPGNTYQFKWTITGTASCPPTSDLVNIIIDKAPIGGTTSGIAEVCSGSNSGQITLTGQFGTVVRWESSTNNGSTWQPIANISVTQLYVNLTQTTQYRAILHNSSTCADVPSTATTITVDQPPVQADAGSDETVCNATAYNLNGNNAGTGTGKWTVFNGPAGATFSDPTSPTAVVSGLIPGNTYQFEWTITGTASCPPTTDIVTINIDKAPIGGTTTAPTTEVCYGNNAGQIDLTGQFGSIIRWEFSTDNGATWQPISNTNNTERYSDLTQTTQFRGVVHNGTTCGDVVSTSTTIIVDPLPVVSVPGPNDVVCSVTTYTLHGNNPAPGTGLWTVVQGPAGVTFSDPTNPNAVVNGLIPGNIYVFNWAITGSKYCPPSNAVVTITIDKAPIGGTTSSPATVCWGSNEGQVTLTGQFGTIVRWESSIDNGASWQPIANSTTTQTYLNLTRTTQYHAILHNGTSCADVASTPTTITVNDPTTVSQAGQDFNVCNQTTITLNGNYPGAGGGVWTQTAGPAVNIVTPSNYSTQVTGLSGDNTYTFKWTIFGLPPCANTESVVNVGVHTDIVPSFTMDKSNGCGPTIVAFTNTSTPSPVGTFVWNFGDGSPSVTAINPPPHTFPPSSDGTEKTYDISLTPLSNCGSQTPFVAQVTVSSLVPIAQLLPSQVSSCGTFTLTAKNLSPGDNVKYDFYLVDQNGAIVQHLSYPDKEDVVFQPVSPTEPTTYELYMIVTDKCGDQAKSTPINIFGAPSTLTSQIQIKGDISSVCLGSPITFQNISTGGDKFTITIYDSNKNPIVTIPASTSDLSYTPTAIGTYYVSITAGYVACGDAPVSAFKEFTVYPDPVPSFTYTIDGNYDVTFLNTTPSPGGIPASALIYNWDFGDGSLNGTTYEPNVHHYDIANSPFRVTLTATTPGSSCMGVTSQILNIQFHGNAFIPNAFMPASSKPELKTFYVKGTGLKTWHMQVFNNFGQLLWESTALDSNGSPTEGWDGTYKGKVVEQGVYIWQCSGTLLNGEEWKGMSYGNGPPSRTGPIHLIR</sequence>
<dbReference type="Pfam" id="PF19406">
    <property type="entry name" value="PKD_5"/>
    <property type="match status" value="2"/>
</dbReference>
<name>A0A562TN97_9SPHI</name>
<comment type="caution">
    <text evidence="3">The sequence shown here is derived from an EMBL/GenBank/DDBJ whole genome shotgun (WGS) entry which is preliminary data.</text>
</comment>
<dbReference type="SMART" id="SM00089">
    <property type="entry name" value="PKD"/>
    <property type="match status" value="2"/>
</dbReference>
<evidence type="ECO:0000313" key="3">
    <source>
        <dbReference type="EMBL" id="TWI95049.1"/>
    </source>
</evidence>
<gene>
    <name evidence="3" type="ORF">JN11_04478</name>
</gene>
<dbReference type="Gene3D" id="2.60.40.10">
    <property type="entry name" value="Immunoglobulins"/>
    <property type="match status" value="20"/>
</dbReference>
<keyword evidence="4" id="KW-1185">Reference proteome</keyword>
<dbReference type="InterPro" id="IPR013783">
    <property type="entry name" value="Ig-like_fold"/>
</dbReference>
<organism evidence="3 4">
    <name type="scientific">Mucilaginibacter frigoritolerans</name>
    <dbReference type="NCBI Taxonomy" id="652788"/>
    <lineage>
        <taxon>Bacteria</taxon>
        <taxon>Pseudomonadati</taxon>
        <taxon>Bacteroidota</taxon>
        <taxon>Sphingobacteriia</taxon>
        <taxon>Sphingobacteriales</taxon>
        <taxon>Sphingobacteriaceae</taxon>
        <taxon>Mucilaginibacter</taxon>
    </lineage>
</organism>
<dbReference type="InterPro" id="IPR045828">
    <property type="entry name" value="PKD_Bacteroidetes"/>
</dbReference>
<feature type="signal peptide" evidence="1">
    <location>
        <begin position="1"/>
        <end position="25"/>
    </location>
</feature>
<feature type="chain" id="PRO_5021973744" description="PKD domain-containing protein" evidence="1">
    <location>
        <begin position="26"/>
        <end position="4837"/>
    </location>
</feature>
<dbReference type="PROSITE" id="PS50093">
    <property type="entry name" value="PKD"/>
    <property type="match status" value="2"/>
</dbReference>
<reference evidence="3 4" key="1">
    <citation type="submission" date="2019-07" db="EMBL/GenBank/DDBJ databases">
        <title>Genomic Encyclopedia of Archaeal and Bacterial Type Strains, Phase II (KMG-II): from individual species to whole genera.</title>
        <authorList>
            <person name="Goeker M."/>
        </authorList>
    </citation>
    <scope>NUCLEOTIDE SEQUENCE [LARGE SCALE GENOMIC DNA]</scope>
    <source>
        <strain evidence="3 4">ATCC BAA-1854</strain>
    </source>
</reference>
<dbReference type="Proteomes" id="UP000317010">
    <property type="component" value="Unassembled WGS sequence"/>
</dbReference>
<dbReference type="SUPFAM" id="SSF49299">
    <property type="entry name" value="PKD domain"/>
    <property type="match status" value="3"/>
</dbReference>
<evidence type="ECO:0000313" key="4">
    <source>
        <dbReference type="Proteomes" id="UP000317010"/>
    </source>
</evidence>
<dbReference type="InterPro" id="IPR000601">
    <property type="entry name" value="PKD_dom"/>
</dbReference>
<proteinExistence type="predicted"/>
<dbReference type="InterPro" id="IPR035986">
    <property type="entry name" value="PKD_dom_sf"/>
</dbReference>
<feature type="domain" description="PKD" evidence="2">
    <location>
        <begin position="4385"/>
        <end position="4420"/>
    </location>
</feature>
<protein>
    <recommendedName>
        <fullName evidence="2">PKD domain-containing protein</fullName>
    </recommendedName>
</protein>
<dbReference type="InterPro" id="IPR022409">
    <property type="entry name" value="PKD/Chitinase_dom"/>
</dbReference>
<evidence type="ECO:0000256" key="1">
    <source>
        <dbReference type="SAM" id="SignalP"/>
    </source>
</evidence>
<evidence type="ECO:0000259" key="2">
    <source>
        <dbReference type="PROSITE" id="PS50093"/>
    </source>
</evidence>
<accession>A0A562TN97</accession>
<keyword evidence="1" id="KW-0732">Signal</keyword>